<reference evidence="2 3" key="1">
    <citation type="submission" date="2019-08" db="EMBL/GenBank/DDBJ databases">
        <title>Genome of Phaeodactylibacter luteus.</title>
        <authorList>
            <person name="Bowman J.P."/>
        </authorList>
    </citation>
    <scope>NUCLEOTIDE SEQUENCE [LARGE SCALE GENOMIC DNA]</scope>
    <source>
        <strain evidence="2 3">KCTC 42180</strain>
    </source>
</reference>
<feature type="signal peptide" evidence="1">
    <location>
        <begin position="1"/>
        <end position="24"/>
    </location>
</feature>
<dbReference type="NCBIfam" id="TIGR01200">
    <property type="entry name" value="GLPGLI"/>
    <property type="match status" value="1"/>
</dbReference>
<organism evidence="2 3">
    <name type="scientific">Phaeodactylibacter luteus</name>
    <dbReference type="NCBI Taxonomy" id="1564516"/>
    <lineage>
        <taxon>Bacteria</taxon>
        <taxon>Pseudomonadati</taxon>
        <taxon>Bacteroidota</taxon>
        <taxon>Saprospiria</taxon>
        <taxon>Saprospirales</taxon>
        <taxon>Haliscomenobacteraceae</taxon>
        <taxon>Phaeodactylibacter</taxon>
    </lineage>
</organism>
<keyword evidence="1" id="KW-0732">Signal</keyword>
<evidence type="ECO:0000256" key="1">
    <source>
        <dbReference type="SAM" id="SignalP"/>
    </source>
</evidence>
<protein>
    <submittedName>
        <fullName evidence="2">GLPGLI family protein</fullName>
    </submittedName>
</protein>
<dbReference type="Proteomes" id="UP000321580">
    <property type="component" value="Unassembled WGS sequence"/>
</dbReference>
<evidence type="ECO:0000313" key="3">
    <source>
        <dbReference type="Proteomes" id="UP000321580"/>
    </source>
</evidence>
<dbReference type="InterPro" id="IPR005901">
    <property type="entry name" value="GLPGLI"/>
</dbReference>
<evidence type="ECO:0000313" key="2">
    <source>
        <dbReference type="EMBL" id="TXB70275.1"/>
    </source>
</evidence>
<dbReference type="OrthoDB" id="1440774at2"/>
<comment type="caution">
    <text evidence="2">The sequence shown here is derived from an EMBL/GenBank/DDBJ whole genome shotgun (WGS) entry which is preliminary data.</text>
</comment>
<proteinExistence type="predicted"/>
<gene>
    <name evidence="2" type="ORF">FRY97_00810</name>
</gene>
<dbReference type="AlphaFoldDB" id="A0A5C6S778"/>
<dbReference type="EMBL" id="VOOR01000001">
    <property type="protein sequence ID" value="TXB70275.1"/>
    <property type="molecule type" value="Genomic_DNA"/>
</dbReference>
<dbReference type="Pfam" id="PF09697">
    <property type="entry name" value="Porph_ging"/>
    <property type="match status" value="1"/>
</dbReference>
<accession>A0A5C6S778</accession>
<feature type="chain" id="PRO_5022871568" evidence="1">
    <location>
        <begin position="25"/>
        <end position="224"/>
    </location>
</feature>
<sequence>MKIQTHANIALAILTTFCLSTVSAQVGGYVVYKRTFDFGDNLFYQDTLRFKEGELLYIEKREGQNWKTRSGYDFKLAEADRAWFLDLAKQESTEQQYNPKAKAYELSQKAAHHLDWEIHEEYRQIGKYTVQKATAKHYHPSYGITTAWFATDIPVPGGPDRLWGLPGLILECSTKGSFKGAFTMEQIVFAPQSNLRPSEGQWVQSKDSPQVYKKSLRELLNKEY</sequence>
<keyword evidence="3" id="KW-1185">Reference proteome</keyword>
<name>A0A5C6S778_9BACT</name>
<dbReference type="RefSeq" id="WP_147165507.1">
    <property type="nucleotide sequence ID" value="NZ_VOOR01000001.1"/>
</dbReference>